<sequence length="155" mass="17231">MPRNYMSFSVVGIGGLSGRSRLLPLRFGILDIRNVLSIHRFFCAPGIQHNQTSWQVSIAENNLPSLPTFSLALDQTYTSVTSYPYQQSPLNKPNSFQKQHTNIPRPPLKPISIPLSHPLFLPKNPSSLSKSFTTQIPPQTTPLASTTLHQKIVPS</sequence>
<proteinExistence type="predicted"/>
<keyword evidence="3" id="KW-1185">Reference proteome</keyword>
<feature type="region of interest" description="Disordered" evidence="1">
    <location>
        <begin position="130"/>
        <end position="155"/>
    </location>
</feature>
<dbReference type="EMBL" id="SNSC02000019">
    <property type="protein sequence ID" value="TID16053.1"/>
    <property type="molecule type" value="Genomic_DNA"/>
</dbReference>
<evidence type="ECO:0000313" key="3">
    <source>
        <dbReference type="Proteomes" id="UP000298493"/>
    </source>
</evidence>
<accession>A0A4Z1NMV9</accession>
<feature type="compositionally biased region" description="Polar residues" evidence="1">
    <location>
        <begin position="130"/>
        <end position="149"/>
    </location>
</feature>
<organism evidence="2 3">
    <name type="scientific">Venturia nashicola</name>
    <dbReference type="NCBI Taxonomy" id="86259"/>
    <lineage>
        <taxon>Eukaryota</taxon>
        <taxon>Fungi</taxon>
        <taxon>Dikarya</taxon>
        <taxon>Ascomycota</taxon>
        <taxon>Pezizomycotina</taxon>
        <taxon>Dothideomycetes</taxon>
        <taxon>Pleosporomycetidae</taxon>
        <taxon>Venturiales</taxon>
        <taxon>Venturiaceae</taxon>
        <taxon>Venturia</taxon>
    </lineage>
</organism>
<reference evidence="2 3" key="1">
    <citation type="submission" date="2019-04" db="EMBL/GenBank/DDBJ databases">
        <title>High contiguity whole genome sequence and gene annotation resource for two Venturia nashicola isolates.</title>
        <authorList>
            <person name="Prokchorchik M."/>
            <person name="Won K."/>
            <person name="Lee Y."/>
            <person name="Choi E.D."/>
            <person name="Segonzac C."/>
            <person name="Sohn K.H."/>
        </authorList>
    </citation>
    <scope>NUCLEOTIDE SEQUENCE [LARGE SCALE GENOMIC DNA]</scope>
    <source>
        <strain evidence="2 3">PRI2</strain>
    </source>
</reference>
<protein>
    <submittedName>
        <fullName evidence="2">Uncharacterized protein</fullName>
    </submittedName>
</protein>
<gene>
    <name evidence="2" type="ORF">E6O75_ATG09111</name>
</gene>
<evidence type="ECO:0000313" key="2">
    <source>
        <dbReference type="EMBL" id="TID16053.1"/>
    </source>
</evidence>
<comment type="caution">
    <text evidence="2">The sequence shown here is derived from an EMBL/GenBank/DDBJ whole genome shotgun (WGS) entry which is preliminary data.</text>
</comment>
<dbReference type="Proteomes" id="UP000298493">
    <property type="component" value="Unassembled WGS sequence"/>
</dbReference>
<dbReference type="AlphaFoldDB" id="A0A4Z1NMV9"/>
<name>A0A4Z1NMV9_9PEZI</name>
<evidence type="ECO:0000256" key="1">
    <source>
        <dbReference type="SAM" id="MobiDB-lite"/>
    </source>
</evidence>